<evidence type="ECO:0000313" key="14">
    <source>
        <dbReference type="Proteomes" id="UP000002534"/>
    </source>
</evidence>
<accession>Q3A1D0</accession>
<comment type="subcellular location">
    <subcellularLocation>
        <location evidence="1 10">Cell membrane</location>
        <topology evidence="1 10">Multi-pass membrane protein</topology>
    </subcellularLocation>
</comment>
<keyword evidence="8 10" id="KW-0924">Ammonia transport</keyword>
<keyword evidence="7 10" id="KW-0472">Membrane</keyword>
<dbReference type="eggNOG" id="COG0004">
    <property type="taxonomic scope" value="Bacteria"/>
</dbReference>
<dbReference type="KEGG" id="pca:Pcar_2589"/>
<feature type="transmembrane region" description="Helical" evidence="10">
    <location>
        <begin position="108"/>
        <end position="129"/>
    </location>
</feature>
<dbReference type="STRING" id="338963.Pcar_2589"/>
<dbReference type="HOGENOM" id="CLU_000445_33_0_7"/>
<gene>
    <name evidence="13" type="primary">amtB-1</name>
    <name evidence="13" type="ordered locus">Pcar_2589</name>
</gene>
<dbReference type="InterPro" id="IPR001905">
    <property type="entry name" value="Ammonium_transpt"/>
</dbReference>
<dbReference type="FunFam" id="1.10.3430.10:FF:000007">
    <property type="entry name" value="Ammonium transporter"/>
    <property type="match status" value="1"/>
</dbReference>
<evidence type="ECO:0000256" key="5">
    <source>
        <dbReference type="ARBA" id="ARBA00022692"/>
    </source>
</evidence>
<evidence type="ECO:0000313" key="13">
    <source>
        <dbReference type="EMBL" id="ABA89827.2"/>
    </source>
</evidence>
<feature type="domain" description="Ammonium transporter AmtB-like" evidence="12">
    <location>
        <begin position="74"/>
        <end position="462"/>
    </location>
</feature>
<feature type="transmembrane region" description="Helical" evidence="10">
    <location>
        <begin position="322"/>
        <end position="340"/>
    </location>
</feature>
<evidence type="ECO:0000256" key="3">
    <source>
        <dbReference type="ARBA" id="ARBA00022448"/>
    </source>
</evidence>
<reference evidence="14" key="1">
    <citation type="submission" date="2005-10" db="EMBL/GenBank/DDBJ databases">
        <title>Complete sequence of Pelobacter carbinolicus DSM 2380.</title>
        <authorList>
            <person name="Copeland A."/>
            <person name="Lucas S."/>
            <person name="Lapidus A."/>
            <person name="Barry K."/>
            <person name="Detter J.C."/>
            <person name="Glavina T."/>
            <person name="Hammon N."/>
            <person name="Israni S."/>
            <person name="Pitluck S."/>
            <person name="Chertkov O."/>
            <person name="Schmutz J."/>
            <person name="Larimer F."/>
            <person name="Land M."/>
            <person name="Kyrpides N."/>
            <person name="Ivanova N."/>
            <person name="Richardson P."/>
        </authorList>
    </citation>
    <scope>NUCLEOTIDE SEQUENCE [LARGE SCALE GENOMIC DNA]</scope>
    <source>
        <strain evidence="14">DSM 2380 / NBRC 103641 / GraBd1</strain>
    </source>
</reference>
<evidence type="ECO:0000259" key="12">
    <source>
        <dbReference type="Pfam" id="PF00909"/>
    </source>
</evidence>
<dbReference type="InterPro" id="IPR018047">
    <property type="entry name" value="Ammonium_transpt_CS"/>
</dbReference>
<organism evidence="13 14">
    <name type="scientific">Syntrophotalea carbinolica (strain DSM 2380 / NBRC 103641 / GraBd1)</name>
    <name type="common">Pelobacter carbinolicus</name>
    <dbReference type="NCBI Taxonomy" id="338963"/>
    <lineage>
        <taxon>Bacteria</taxon>
        <taxon>Pseudomonadati</taxon>
        <taxon>Thermodesulfobacteriota</taxon>
        <taxon>Desulfuromonadia</taxon>
        <taxon>Desulfuromonadales</taxon>
        <taxon>Syntrophotaleaceae</taxon>
        <taxon>Syntrophotalea</taxon>
    </lineage>
</organism>
<evidence type="ECO:0000256" key="8">
    <source>
        <dbReference type="ARBA" id="ARBA00023177"/>
    </source>
</evidence>
<keyword evidence="6 10" id="KW-1133">Transmembrane helix</keyword>
<dbReference type="SUPFAM" id="SSF111352">
    <property type="entry name" value="Ammonium transporter"/>
    <property type="match status" value="1"/>
</dbReference>
<feature type="transmembrane region" description="Helical" evidence="10">
    <location>
        <begin position="160"/>
        <end position="183"/>
    </location>
</feature>
<dbReference type="Proteomes" id="UP000002534">
    <property type="component" value="Chromosome"/>
</dbReference>
<feature type="transmembrane region" description="Helical" evidence="10">
    <location>
        <begin position="74"/>
        <end position="96"/>
    </location>
</feature>
<feature type="transmembrane region" description="Helical" evidence="10">
    <location>
        <begin position="43"/>
        <end position="62"/>
    </location>
</feature>
<keyword evidence="5 10" id="KW-0812">Transmembrane</keyword>
<dbReference type="PANTHER" id="PTHR43029">
    <property type="entry name" value="AMMONIUM TRANSPORTER MEP2"/>
    <property type="match status" value="1"/>
</dbReference>
<keyword evidence="4" id="KW-1003">Cell membrane</keyword>
<evidence type="ECO:0000256" key="10">
    <source>
        <dbReference type="RuleBase" id="RU362002"/>
    </source>
</evidence>
<evidence type="ECO:0000256" key="9">
    <source>
        <dbReference type="ARBA" id="ARBA00050025"/>
    </source>
</evidence>
<reference evidence="13 14" key="2">
    <citation type="journal article" date="2012" name="BMC Genomics">
        <title>The genome of Pelobacter carbinolicus reveals surprising metabolic capabilities and physiological features.</title>
        <authorList>
            <person name="Aklujkar M."/>
            <person name="Haveman S.A."/>
            <person name="Didonato R.Jr."/>
            <person name="Chertkov O."/>
            <person name="Han C.S."/>
            <person name="Land M.L."/>
            <person name="Brown P."/>
            <person name="Lovley D.R."/>
        </authorList>
    </citation>
    <scope>NUCLEOTIDE SEQUENCE [LARGE SCALE GENOMIC DNA]</scope>
    <source>
        <strain evidence="14">DSM 2380 / NBRC 103641 / GraBd1</strain>
    </source>
</reference>
<dbReference type="EMBL" id="CP000142">
    <property type="protein sequence ID" value="ABA89827.2"/>
    <property type="molecule type" value="Genomic_DNA"/>
</dbReference>
<keyword evidence="3 10" id="KW-0813">Transport</keyword>
<dbReference type="InterPro" id="IPR024041">
    <property type="entry name" value="NH4_transpt_AmtB-like_dom"/>
</dbReference>
<comment type="similarity">
    <text evidence="2 10">Belongs to the ammonia transporter channel (TC 1.A.11.2) family.</text>
</comment>
<dbReference type="Gene3D" id="1.10.3430.10">
    <property type="entry name" value="Ammonium transporter AmtB like domains"/>
    <property type="match status" value="1"/>
</dbReference>
<feature type="compositionally biased region" description="Polar residues" evidence="11">
    <location>
        <begin position="14"/>
        <end position="36"/>
    </location>
</feature>
<feature type="transmembrane region" description="Helical" evidence="10">
    <location>
        <begin position="290"/>
        <end position="310"/>
    </location>
</feature>
<protein>
    <recommendedName>
        <fullName evidence="9 10">Ammonium transporter</fullName>
    </recommendedName>
</protein>
<evidence type="ECO:0000256" key="4">
    <source>
        <dbReference type="ARBA" id="ARBA00022475"/>
    </source>
</evidence>
<dbReference type="AlphaFoldDB" id="Q3A1D0"/>
<evidence type="ECO:0000256" key="7">
    <source>
        <dbReference type="ARBA" id="ARBA00023136"/>
    </source>
</evidence>
<proteinExistence type="inferred from homology"/>
<dbReference type="PANTHER" id="PTHR43029:SF10">
    <property type="entry name" value="AMMONIUM TRANSPORTER MEP2"/>
    <property type="match status" value="1"/>
</dbReference>
<feature type="transmembrane region" description="Helical" evidence="10">
    <location>
        <begin position="376"/>
        <end position="398"/>
    </location>
</feature>
<dbReference type="GO" id="GO:0008519">
    <property type="term" value="F:ammonium channel activity"/>
    <property type="evidence" value="ECO:0007669"/>
    <property type="project" value="InterPro"/>
</dbReference>
<name>Q3A1D0_SYNC1</name>
<dbReference type="GO" id="GO:0005886">
    <property type="term" value="C:plasma membrane"/>
    <property type="evidence" value="ECO:0007669"/>
    <property type="project" value="UniProtKB-SubCell"/>
</dbReference>
<feature type="transmembrane region" description="Helical" evidence="10">
    <location>
        <begin position="346"/>
        <end position="364"/>
    </location>
</feature>
<dbReference type="InterPro" id="IPR029020">
    <property type="entry name" value="Ammonium/urea_transptr"/>
</dbReference>
<feature type="region of interest" description="Disordered" evidence="11">
    <location>
        <begin position="11"/>
        <end position="36"/>
    </location>
</feature>
<feature type="transmembrane region" description="Helical" evidence="10">
    <location>
        <begin position="190"/>
        <end position="210"/>
    </location>
</feature>
<feature type="transmembrane region" description="Helical" evidence="10">
    <location>
        <begin position="410"/>
        <end position="435"/>
    </location>
</feature>
<dbReference type="PROSITE" id="PS01219">
    <property type="entry name" value="AMMONIUM_TRANSP"/>
    <property type="match status" value="1"/>
</dbReference>
<evidence type="ECO:0000256" key="11">
    <source>
        <dbReference type="SAM" id="MobiDB-lite"/>
    </source>
</evidence>
<evidence type="ECO:0000256" key="6">
    <source>
        <dbReference type="ARBA" id="ARBA00022989"/>
    </source>
</evidence>
<keyword evidence="14" id="KW-1185">Reference proteome</keyword>
<evidence type="ECO:0000256" key="2">
    <source>
        <dbReference type="ARBA" id="ARBA00005887"/>
    </source>
</evidence>
<evidence type="ECO:0000256" key="1">
    <source>
        <dbReference type="ARBA" id="ARBA00004651"/>
    </source>
</evidence>
<feature type="transmembrane region" description="Helical" evidence="10">
    <location>
        <begin position="257"/>
        <end position="278"/>
    </location>
</feature>
<feature type="transmembrane region" description="Helical" evidence="10">
    <location>
        <begin position="222"/>
        <end position="245"/>
    </location>
</feature>
<sequence>MSAPIPSIKAGTMSAPTNISTTGTMSAPTGVTTQRRNGGKQMFRIPFILATALSLTALPAMAQAAESANPGDTAWMLISTALVFLMMPGLALFYAGMVRAKNVLSTSMHTFAALAIIGVQWVVIGYSLAFGGEGPLIGGFGNMFLNGITPGSLEGTIPTYVFVMFQGMFAIITAALISGAVAGRMKFSSYCIFILLWSTLVYDPLAHWVWGSGGWLLEMGALDFAGGTVVHLSSGLSALLLAIFLGKRHGFPHERMAPHNLPMTLLGAGLLWFGWFGFNAGSALSAGANAGLAFATTQTAAAAGALSWLLLEWRLAGKPSALGAASGIVAGLVVVTPAAGFVTPGWALVMGLMAGAVCYGGVMLKHKLGYDDSLDAFGVHGIGGAFGAVATGIFATVGATSLLTGDLHQLWIQIVGVLAAGAYAVIVTIALLWILKKTIGLRVNHDEEIIGLDQTLHSESGYDL</sequence>
<dbReference type="Pfam" id="PF00909">
    <property type="entry name" value="Ammonium_transp"/>
    <property type="match status" value="1"/>
</dbReference>
<dbReference type="NCBIfam" id="TIGR00836">
    <property type="entry name" value="amt"/>
    <property type="match status" value="1"/>
</dbReference>